<protein>
    <submittedName>
        <fullName evidence="2">Uncharacterized protein</fullName>
    </submittedName>
</protein>
<gene>
    <name evidence="2" type="ORF">ACFOGH_15175</name>
</gene>
<evidence type="ECO:0000313" key="3">
    <source>
        <dbReference type="Proteomes" id="UP001595547"/>
    </source>
</evidence>
<keyword evidence="1" id="KW-0812">Transmembrane</keyword>
<keyword evidence="1" id="KW-1133">Transmembrane helix</keyword>
<keyword evidence="1" id="KW-0472">Membrane</keyword>
<proteinExistence type="predicted"/>
<feature type="transmembrane region" description="Helical" evidence="1">
    <location>
        <begin position="94"/>
        <end position="115"/>
    </location>
</feature>
<accession>A0ABV7J0J3</accession>
<dbReference type="RefSeq" id="WP_380073920.1">
    <property type="nucleotide sequence ID" value="NZ_JBHRTO010000001.1"/>
</dbReference>
<feature type="transmembrane region" description="Helical" evidence="1">
    <location>
        <begin position="7"/>
        <end position="28"/>
    </location>
</feature>
<evidence type="ECO:0000256" key="1">
    <source>
        <dbReference type="SAM" id="Phobius"/>
    </source>
</evidence>
<feature type="transmembrane region" description="Helical" evidence="1">
    <location>
        <begin position="63"/>
        <end position="82"/>
    </location>
</feature>
<keyword evidence="3" id="KW-1185">Reference proteome</keyword>
<feature type="transmembrane region" description="Helical" evidence="1">
    <location>
        <begin position="121"/>
        <end position="147"/>
    </location>
</feature>
<comment type="caution">
    <text evidence="2">The sequence shown here is derived from an EMBL/GenBank/DDBJ whole genome shotgun (WGS) entry which is preliminary data.</text>
</comment>
<organism evidence="2 3">
    <name type="scientific">Cypionkella sinensis</name>
    <dbReference type="NCBI Taxonomy" id="1756043"/>
    <lineage>
        <taxon>Bacteria</taxon>
        <taxon>Pseudomonadati</taxon>
        <taxon>Pseudomonadota</taxon>
        <taxon>Alphaproteobacteria</taxon>
        <taxon>Rhodobacterales</taxon>
        <taxon>Paracoccaceae</taxon>
        <taxon>Cypionkella</taxon>
    </lineage>
</organism>
<dbReference type="Proteomes" id="UP001595547">
    <property type="component" value="Unassembled WGS sequence"/>
</dbReference>
<name>A0ABV7J0J3_9RHOB</name>
<dbReference type="EMBL" id="JBHRTO010000001">
    <property type="protein sequence ID" value="MFC3182342.1"/>
    <property type="molecule type" value="Genomic_DNA"/>
</dbReference>
<evidence type="ECO:0000313" key="2">
    <source>
        <dbReference type="EMBL" id="MFC3182342.1"/>
    </source>
</evidence>
<sequence>MRVIYWALPITAALAYGIWHHYAALVYVGDLPPFDLHFYGFEDGRAYLAGLSPAAKATYLGPLHQADTVLLLALAATLMLPVWRRRWLWCAPALAYAGFDLLENGAVSGLLVQGISEPGEIYTVAMLTGCKFLALGLAVILALWGLWRLRPAAR</sequence>
<reference evidence="3" key="1">
    <citation type="journal article" date="2019" name="Int. J. Syst. Evol. Microbiol.">
        <title>The Global Catalogue of Microorganisms (GCM) 10K type strain sequencing project: providing services to taxonomists for standard genome sequencing and annotation.</title>
        <authorList>
            <consortium name="The Broad Institute Genomics Platform"/>
            <consortium name="The Broad Institute Genome Sequencing Center for Infectious Disease"/>
            <person name="Wu L."/>
            <person name="Ma J."/>
        </authorList>
    </citation>
    <scope>NUCLEOTIDE SEQUENCE [LARGE SCALE GENOMIC DNA]</scope>
    <source>
        <strain evidence="3">KCTC 52039</strain>
    </source>
</reference>